<evidence type="ECO:0000256" key="1">
    <source>
        <dbReference type="ARBA" id="ARBA00023002"/>
    </source>
</evidence>
<sequence>MEYSMGSNVARAHDSSNGQRENRESVVIRFAGDSGDGMQLTGSQFTLSSALLGNDLATFPDYPAEIRAPAGTTFGVSAFQVHFSAQPILTEGDEPEVLVAMNPAALKVNVADLDPGGLIVIDRDSFSDKNLRKAGYETNPLE</sequence>
<keyword evidence="1" id="KW-0560">Oxidoreductase</keyword>
<evidence type="ECO:0000256" key="2">
    <source>
        <dbReference type="SAM" id="MobiDB-lite"/>
    </source>
</evidence>
<feature type="domain" description="Pyruvate/ketoisovalerate oxidoreductase catalytic" evidence="3">
    <location>
        <begin position="35"/>
        <end position="138"/>
    </location>
</feature>
<dbReference type="InterPro" id="IPR002869">
    <property type="entry name" value="Pyrv_flavodox_OxRed_cen"/>
</dbReference>
<name>A0A382QDI7_9ZZZZ</name>
<gene>
    <name evidence="4" type="ORF">METZ01_LOCUS336457</name>
</gene>
<feature type="non-terminal residue" evidence="4">
    <location>
        <position position="142"/>
    </location>
</feature>
<accession>A0A382QDI7</accession>
<protein>
    <recommendedName>
        <fullName evidence="3">Pyruvate/ketoisovalerate oxidoreductase catalytic domain-containing protein</fullName>
    </recommendedName>
</protein>
<dbReference type="SUPFAM" id="SSF53323">
    <property type="entry name" value="Pyruvate-ferredoxin oxidoreductase, PFOR, domain III"/>
    <property type="match status" value="1"/>
</dbReference>
<dbReference type="EMBL" id="UINC01113773">
    <property type="protein sequence ID" value="SVC83603.1"/>
    <property type="molecule type" value="Genomic_DNA"/>
</dbReference>
<dbReference type="Gene3D" id="3.40.920.10">
    <property type="entry name" value="Pyruvate-ferredoxin oxidoreductase, PFOR, domain III"/>
    <property type="match status" value="1"/>
</dbReference>
<dbReference type="AlphaFoldDB" id="A0A382QDI7"/>
<evidence type="ECO:0000313" key="4">
    <source>
        <dbReference type="EMBL" id="SVC83603.1"/>
    </source>
</evidence>
<dbReference type="Pfam" id="PF01558">
    <property type="entry name" value="POR"/>
    <property type="match status" value="1"/>
</dbReference>
<feature type="region of interest" description="Disordered" evidence="2">
    <location>
        <begin position="1"/>
        <end position="23"/>
    </location>
</feature>
<reference evidence="4" key="1">
    <citation type="submission" date="2018-05" db="EMBL/GenBank/DDBJ databases">
        <authorList>
            <person name="Lanie J.A."/>
            <person name="Ng W.-L."/>
            <person name="Kazmierczak K.M."/>
            <person name="Andrzejewski T.M."/>
            <person name="Davidsen T.M."/>
            <person name="Wayne K.J."/>
            <person name="Tettelin H."/>
            <person name="Glass J.I."/>
            <person name="Rusch D."/>
            <person name="Podicherti R."/>
            <person name="Tsui H.-C.T."/>
            <person name="Winkler M.E."/>
        </authorList>
    </citation>
    <scope>NUCLEOTIDE SEQUENCE</scope>
</reference>
<dbReference type="GO" id="GO:0016903">
    <property type="term" value="F:oxidoreductase activity, acting on the aldehyde or oxo group of donors"/>
    <property type="evidence" value="ECO:0007669"/>
    <property type="project" value="InterPro"/>
</dbReference>
<proteinExistence type="predicted"/>
<organism evidence="4">
    <name type="scientific">marine metagenome</name>
    <dbReference type="NCBI Taxonomy" id="408172"/>
    <lineage>
        <taxon>unclassified sequences</taxon>
        <taxon>metagenomes</taxon>
        <taxon>ecological metagenomes</taxon>
    </lineage>
</organism>
<dbReference type="InterPro" id="IPR019752">
    <property type="entry name" value="Pyrv/ketoisovalerate_OxRed_cat"/>
</dbReference>
<evidence type="ECO:0000259" key="3">
    <source>
        <dbReference type="Pfam" id="PF01558"/>
    </source>
</evidence>